<dbReference type="Gene3D" id="3.40.1190.20">
    <property type="match status" value="1"/>
</dbReference>
<dbReference type="InterPro" id="IPR000631">
    <property type="entry name" value="CARKD"/>
</dbReference>
<dbReference type="PROSITE" id="PS01050">
    <property type="entry name" value="YJEF_C_2"/>
    <property type="match status" value="1"/>
</dbReference>
<dbReference type="GO" id="GO:0110051">
    <property type="term" value="P:metabolite repair"/>
    <property type="evidence" value="ECO:0007669"/>
    <property type="project" value="TreeGrafter"/>
</dbReference>
<dbReference type="GO" id="GO:0046496">
    <property type="term" value="P:nicotinamide nucleotide metabolic process"/>
    <property type="evidence" value="ECO:0007669"/>
    <property type="project" value="UniProtKB-UniRule"/>
</dbReference>
<dbReference type="InterPro" id="IPR017953">
    <property type="entry name" value="Carbohydrate_kinase_pred_CS"/>
</dbReference>
<dbReference type="InterPro" id="IPR029056">
    <property type="entry name" value="Ribokinase-like"/>
</dbReference>
<dbReference type="GO" id="GO:0005524">
    <property type="term" value="F:ATP binding"/>
    <property type="evidence" value="ECO:0007669"/>
    <property type="project" value="UniProtKB-KW"/>
</dbReference>
<evidence type="ECO:0000256" key="4">
    <source>
        <dbReference type="ARBA" id="ARBA00023027"/>
    </source>
</evidence>
<dbReference type="HAMAP" id="MF_01965">
    <property type="entry name" value="NADHX_dehydratase"/>
    <property type="match status" value="1"/>
</dbReference>
<comment type="catalytic activity">
    <reaction evidence="6">
        <text>(6S)-NADPHX + ADP = AMP + phosphate + NADPH + H(+)</text>
        <dbReference type="Rhea" id="RHEA:32235"/>
        <dbReference type="ChEBI" id="CHEBI:15378"/>
        <dbReference type="ChEBI" id="CHEBI:43474"/>
        <dbReference type="ChEBI" id="CHEBI:57783"/>
        <dbReference type="ChEBI" id="CHEBI:64076"/>
        <dbReference type="ChEBI" id="CHEBI:456215"/>
        <dbReference type="ChEBI" id="CHEBI:456216"/>
        <dbReference type="EC" id="4.2.1.136"/>
    </reaction>
</comment>
<dbReference type="PANTHER" id="PTHR12592:SF0">
    <property type="entry name" value="ATP-DEPENDENT (S)-NAD(P)H-HYDRATE DEHYDRATASE"/>
    <property type="match status" value="1"/>
</dbReference>
<feature type="binding site" evidence="6">
    <location>
        <position position="202"/>
    </location>
    <ligand>
        <name>(6S)-NADPHX</name>
        <dbReference type="ChEBI" id="CHEBI:64076"/>
    </ligand>
</feature>
<dbReference type="GO" id="GO:0047453">
    <property type="term" value="F:ATP-dependent NAD(P)H-hydrate dehydratase activity"/>
    <property type="evidence" value="ECO:0007669"/>
    <property type="project" value="TreeGrafter"/>
</dbReference>
<feature type="domain" description="YjeF C-terminal" evidence="7">
    <location>
        <begin position="1"/>
        <end position="258"/>
    </location>
</feature>
<dbReference type="GeneID" id="68617620"/>
<feature type="binding site" evidence="6">
    <location>
        <position position="102"/>
    </location>
    <ligand>
        <name>(6S)-NADPHX</name>
        <dbReference type="ChEBI" id="CHEBI:64076"/>
    </ligand>
</feature>
<evidence type="ECO:0000313" key="8">
    <source>
        <dbReference type="EMBL" id="GAA5064533.1"/>
    </source>
</evidence>
<proteinExistence type="inferred from homology"/>
<dbReference type="NCBIfam" id="TIGR00196">
    <property type="entry name" value="yjeF_cterm"/>
    <property type="match status" value="1"/>
</dbReference>
<gene>
    <name evidence="6" type="primary">nnrD</name>
    <name evidence="8" type="ORF">GCM10025751_54230</name>
</gene>
<comment type="similarity">
    <text evidence="6">Belongs to the NnrD/CARKD family.</text>
</comment>
<feature type="binding site" evidence="6">
    <location>
        <position position="201"/>
    </location>
    <ligand>
        <name>AMP</name>
        <dbReference type="ChEBI" id="CHEBI:456215"/>
    </ligand>
</feature>
<evidence type="ECO:0000313" key="9">
    <source>
        <dbReference type="Proteomes" id="UP001501729"/>
    </source>
</evidence>
<evidence type="ECO:0000256" key="1">
    <source>
        <dbReference type="ARBA" id="ARBA00022741"/>
    </source>
</evidence>
<accession>A0AAV3UQU8</accession>
<sequence length="258" mass="26637">MNRLLQSLPNRSGEDTEQDNMVGVIAGSVDFTGQPSLTGLAALRTGADHVRTLTPAEIHPIVASHSPNLLVGRYPGEGFSEKAIDRAVELGHWADALVVGPGLTRSDGTAVRKMLKKIDLPVVVDAVAIEPALGIDLSNTIFTPDDSEKEAIVEEHGSLEAFSESTGAVVVATGDTDTIIAEGERTNNNTGSAALTVAGTGDTLAGIVASLLSQGLPRAEAAELGAWIVGKAGELATADYGTGLVATDVIDRIPNVIR</sequence>
<dbReference type="PROSITE" id="PS51383">
    <property type="entry name" value="YJEF_C_3"/>
    <property type="match status" value="1"/>
</dbReference>
<comment type="caution">
    <text evidence="6">Lacks conserved residue(s) required for the propagation of feature annotation.</text>
</comment>
<keyword evidence="2 6" id="KW-0067">ATP-binding</keyword>
<keyword evidence="9" id="KW-1185">Reference proteome</keyword>
<dbReference type="SUPFAM" id="SSF53613">
    <property type="entry name" value="Ribokinase-like"/>
    <property type="match status" value="1"/>
</dbReference>
<reference evidence="8 9" key="1">
    <citation type="journal article" date="2019" name="Int. J. Syst. Evol. Microbiol.">
        <title>The Global Catalogue of Microorganisms (GCM) 10K type strain sequencing project: providing services to taxonomists for standard genome sequencing and annotation.</title>
        <authorList>
            <consortium name="The Broad Institute Genomics Platform"/>
            <consortium name="The Broad Institute Genome Sequencing Center for Infectious Disease"/>
            <person name="Wu L."/>
            <person name="Ma J."/>
        </authorList>
    </citation>
    <scope>NUCLEOTIDE SEQUENCE [LARGE SCALE GENOMIC DNA]</scope>
    <source>
        <strain evidence="8 9">JCM 17504</strain>
    </source>
</reference>
<dbReference type="AlphaFoldDB" id="A0AAV3UQU8"/>
<comment type="caution">
    <text evidence="8">The sequence shown here is derived from an EMBL/GenBank/DDBJ whole genome shotgun (WGS) entry which is preliminary data.</text>
</comment>
<dbReference type="EC" id="4.2.1.136" evidence="6"/>
<keyword evidence="3 6" id="KW-0521">NADP</keyword>
<name>A0AAV3UQU8_9EURY</name>
<comment type="cofactor">
    <cofactor evidence="6">
        <name>Mg(2+)</name>
        <dbReference type="ChEBI" id="CHEBI:18420"/>
    </cofactor>
</comment>
<dbReference type="Proteomes" id="UP001501729">
    <property type="component" value="Unassembled WGS sequence"/>
</dbReference>
<protein>
    <recommendedName>
        <fullName evidence="6">ADP-dependent (S)-NAD(P)H-hydrate dehydratase</fullName>
        <ecNumber evidence="6">4.2.1.136</ecNumber>
    </recommendedName>
    <alternativeName>
        <fullName evidence="6">ADP-dependent NAD(P)HX dehydratase</fullName>
    </alternativeName>
</protein>
<comment type="function">
    <text evidence="6">Catalyzes the dehydration of the S-form of NAD(P)HX at the expense of ADP, which is converted to AMP. Together with NAD(P)HX epimerase, which catalyzes the epimerization of the S- and R-forms, the enzyme allows the repair of both epimers of NAD(P)HX, a damaged form of NAD(P)H that is a result of enzymatic or heat-dependent hydration.</text>
</comment>
<organism evidence="8 9">
    <name type="scientific">Haladaptatus pallidirubidus</name>
    <dbReference type="NCBI Taxonomy" id="1008152"/>
    <lineage>
        <taxon>Archaea</taxon>
        <taxon>Methanobacteriati</taxon>
        <taxon>Methanobacteriota</taxon>
        <taxon>Stenosarchaea group</taxon>
        <taxon>Halobacteria</taxon>
        <taxon>Halobacteriales</taxon>
        <taxon>Haladaptataceae</taxon>
        <taxon>Haladaptatus</taxon>
    </lineage>
</organism>
<evidence type="ECO:0000259" key="7">
    <source>
        <dbReference type="PROSITE" id="PS51383"/>
    </source>
</evidence>
<dbReference type="EMBL" id="BAABKX010000030">
    <property type="protein sequence ID" value="GAA5064533.1"/>
    <property type="molecule type" value="Genomic_DNA"/>
</dbReference>
<comment type="subunit">
    <text evidence="6">Homotetramer.</text>
</comment>
<evidence type="ECO:0000256" key="5">
    <source>
        <dbReference type="ARBA" id="ARBA00023239"/>
    </source>
</evidence>
<evidence type="ECO:0000256" key="3">
    <source>
        <dbReference type="ARBA" id="ARBA00022857"/>
    </source>
</evidence>
<evidence type="ECO:0000256" key="6">
    <source>
        <dbReference type="HAMAP-Rule" id="MF_01965"/>
    </source>
</evidence>
<dbReference type="GO" id="GO:0052855">
    <property type="term" value="F:ADP-dependent NAD(P)H-hydrate dehydratase activity"/>
    <property type="evidence" value="ECO:0007669"/>
    <property type="project" value="UniProtKB-UniRule"/>
</dbReference>
<keyword evidence="5 6" id="KW-0456">Lyase</keyword>
<dbReference type="RefSeq" id="WP_227778913.1">
    <property type="nucleotide sequence ID" value="NZ_BAABKX010000030.1"/>
</dbReference>
<keyword evidence="1 6" id="KW-0547">Nucleotide-binding</keyword>
<dbReference type="PANTHER" id="PTHR12592">
    <property type="entry name" value="ATP-DEPENDENT (S)-NAD(P)H-HYDRATE DEHYDRATASE FAMILY MEMBER"/>
    <property type="match status" value="1"/>
</dbReference>
<keyword evidence="4 6" id="KW-0520">NAD</keyword>
<evidence type="ECO:0000256" key="2">
    <source>
        <dbReference type="ARBA" id="ARBA00022840"/>
    </source>
</evidence>
<comment type="catalytic activity">
    <reaction evidence="6">
        <text>(6S)-NADHX + ADP = AMP + phosphate + NADH + H(+)</text>
        <dbReference type="Rhea" id="RHEA:32223"/>
        <dbReference type="ChEBI" id="CHEBI:15378"/>
        <dbReference type="ChEBI" id="CHEBI:43474"/>
        <dbReference type="ChEBI" id="CHEBI:57945"/>
        <dbReference type="ChEBI" id="CHEBI:64074"/>
        <dbReference type="ChEBI" id="CHEBI:456215"/>
        <dbReference type="ChEBI" id="CHEBI:456216"/>
        <dbReference type="EC" id="4.2.1.136"/>
    </reaction>
</comment>
<dbReference type="CDD" id="cd01171">
    <property type="entry name" value="YXKO-related"/>
    <property type="match status" value="1"/>
</dbReference>
<dbReference type="Pfam" id="PF01256">
    <property type="entry name" value="Carb_kinase"/>
    <property type="match status" value="1"/>
</dbReference>